<keyword evidence="3" id="KW-0805">Transcription regulation</keyword>
<evidence type="ECO:0000259" key="8">
    <source>
        <dbReference type="PROSITE" id="PS00036"/>
    </source>
</evidence>
<feature type="domain" description="BZIP" evidence="8">
    <location>
        <begin position="101"/>
        <end position="116"/>
    </location>
</feature>
<comment type="similarity">
    <text evidence="2">Belongs to the bZIP family.</text>
</comment>
<feature type="region of interest" description="Disordered" evidence="7">
    <location>
        <begin position="78"/>
        <end position="116"/>
    </location>
</feature>
<name>A0A251V9R6_HELAN</name>
<dbReference type="GO" id="GO:0005634">
    <property type="term" value="C:nucleus"/>
    <property type="evidence" value="ECO:0007669"/>
    <property type="project" value="UniProtKB-SubCell"/>
</dbReference>
<dbReference type="EMBL" id="CM007892">
    <property type="protein sequence ID" value="OTG31963.1"/>
    <property type="molecule type" value="Genomic_DNA"/>
</dbReference>
<reference evidence="10" key="1">
    <citation type="journal article" date="2017" name="Nature">
        <title>The sunflower genome provides insights into oil metabolism, flowering and Asterid evolution.</title>
        <authorList>
            <person name="Badouin H."/>
            <person name="Gouzy J."/>
            <person name="Grassa C.J."/>
            <person name="Murat F."/>
            <person name="Staton S.E."/>
            <person name="Cottret L."/>
            <person name="Lelandais-Briere C."/>
            <person name="Owens G.L."/>
            <person name="Carrere S."/>
            <person name="Mayjonade B."/>
            <person name="Legrand L."/>
            <person name="Gill N."/>
            <person name="Kane N.C."/>
            <person name="Bowers J.E."/>
            <person name="Hubner S."/>
            <person name="Bellec A."/>
            <person name="Berard A."/>
            <person name="Berges H."/>
            <person name="Blanchet N."/>
            <person name="Boniface M.C."/>
            <person name="Brunel D."/>
            <person name="Catrice O."/>
            <person name="Chaidir N."/>
            <person name="Claudel C."/>
            <person name="Donnadieu C."/>
            <person name="Faraut T."/>
            <person name="Fievet G."/>
            <person name="Helmstetter N."/>
            <person name="King M."/>
            <person name="Knapp S.J."/>
            <person name="Lai Z."/>
            <person name="Le Paslier M.C."/>
            <person name="Lippi Y."/>
            <person name="Lorenzon L."/>
            <person name="Mandel J.R."/>
            <person name="Marage G."/>
            <person name="Marchand G."/>
            <person name="Marquand E."/>
            <person name="Bret-Mestries E."/>
            <person name="Morien E."/>
            <person name="Nambeesan S."/>
            <person name="Nguyen T."/>
            <person name="Pegot-Espagnet P."/>
            <person name="Pouilly N."/>
            <person name="Raftis F."/>
            <person name="Sallet E."/>
            <person name="Schiex T."/>
            <person name="Thomas J."/>
            <person name="Vandecasteele C."/>
            <person name="Vares D."/>
            <person name="Vear F."/>
            <person name="Vautrin S."/>
            <person name="Crespi M."/>
            <person name="Mangin B."/>
            <person name="Burke J.M."/>
            <person name="Salse J."/>
            <person name="Munos S."/>
            <person name="Vincourt P."/>
            <person name="Rieseberg L.H."/>
            <person name="Langlade N.B."/>
        </authorList>
    </citation>
    <scope>NUCLEOTIDE SEQUENCE [LARGE SCALE GENOMIC DNA]</scope>
    <source>
        <strain evidence="10">cv. SF193</strain>
    </source>
</reference>
<dbReference type="InterPro" id="IPR044827">
    <property type="entry name" value="GBF-like"/>
</dbReference>
<dbReference type="Proteomes" id="UP000215914">
    <property type="component" value="Chromosome 3"/>
</dbReference>
<dbReference type="PROSITE" id="PS00036">
    <property type="entry name" value="BZIP_BASIC"/>
    <property type="match status" value="1"/>
</dbReference>
<dbReference type="InterPro" id="IPR004827">
    <property type="entry name" value="bZIP"/>
</dbReference>
<dbReference type="GO" id="GO:0003700">
    <property type="term" value="F:DNA-binding transcription factor activity"/>
    <property type="evidence" value="ECO:0007669"/>
    <property type="project" value="InterPro"/>
</dbReference>
<organism evidence="9 10">
    <name type="scientific">Helianthus annuus</name>
    <name type="common">Common sunflower</name>
    <dbReference type="NCBI Taxonomy" id="4232"/>
    <lineage>
        <taxon>Eukaryota</taxon>
        <taxon>Viridiplantae</taxon>
        <taxon>Streptophyta</taxon>
        <taxon>Embryophyta</taxon>
        <taxon>Tracheophyta</taxon>
        <taxon>Spermatophyta</taxon>
        <taxon>Magnoliopsida</taxon>
        <taxon>eudicotyledons</taxon>
        <taxon>Gunneridae</taxon>
        <taxon>Pentapetalae</taxon>
        <taxon>asterids</taxon>
        <taxon>campanulids</taxon>
        <taxon>Asterales</taxon>
        <taxon>Asteraceae</taxon>
        <taxon>Asteroideae</taxon>
        <taxon>Heliantheae alliance</taxon>
        <taxon>Heliantheae</taxon>
        <taxon>Helianthus</taxon>
    </lineage>
</organism>
<evidence type="ECO:0000313" key="10">
    <source>
        <dbReference type="Proteomes" id="UP000215914"/>
    </source>
</evidence>
<comment type="subcellular location">
    <subcellularLocation>
        <location evidence="1">Nucleus</location>
    </subcellularLocation>
</comment>
<keyword evidence="4" id="KW-0238">DNA-binding</keyword>
<keyword evidence="10" id="KW-1185">Reference proteome</keyword>
<evidence type="ECO:0000256" key="6">
    <source>
        <dbReference type="ARBA" id="ARBA00023242"/>
    </source>
</evidence>
<dbReference type="PANTHER" id="PTHR45967:SF42">
    <property type="entry name" value="BASIC-LEUCINE ZIPPER DOMAIN, G-BOX BINDING PROTEIN, MULTIFUNCTIONAL MOSAIC REGION-RELATED"/>
    <property type="match status" value="1"/>
</dbReference>
<evidence type="ECO:0000256" key="4">
    <source>
        <dbReference type="ARBA" id="ARBA00023125"/>
    </source>
</evidence>
<dbReference type="AlphaFoldDB" id="A0A251V9R6"/>
<evidence type="ECO:0000256" key="1">
    <source>
        <dbReference type="ARBA" id="ARBA00004123"/>
    </source>
</evidence>
<sequence>MLCGTDVNAITMILSTGENGNSANGGQSGPLSVVNQSVAGPATNLNIGMEYWNGTNTSNIPAMHGEYTFRSSCRGIVTTGPRDNMQSQLWLQDERELKRQRRKQSNRESARRSRLRKQVNNFSLVRTKRFSNGDFGTSPETPFV</sequence>
<dbReference type="GO" id="GO:0043565">
    <property type="term" value="F:sequence-specific DNA binding"/>
    <property type="evidence" value="ECO:0007669"/>
    <property type="project" value="InterPro"/>
</dbReference>
<dbReference type="InParanoid" id="A0A251V9R6"/>
<evidence type="ECO:0000256" key="7">
    <source>
        <dbReference type="SAM" id="MobiDB-lite"/>
    </source>
</evidence>
<dbReference type="PANTHER" id="PTHR45967">
    <property type="entry name" value="G-BOX-BINDING FACTOR 3-RELATED"/>
    <property type="match status" value="1"/>
</dbReference>
<evidence type="ECO:0000256" key="3">
    <source>
        <dbReference type="ARBA" id="ARBA00023015"/>
    </source>
</evidence>
<evidence type="ECO:0000313" key="9">
    <source>
        <dbReference type="EMBL" id="OTG31963.1"/>
    </source>
</evidence>
<gene>
    <name evidence="9" type="ORF">HannXRQ_Chr03g0081421</name>
</gene>
<evidence type="ECO:0000256" key="5">
    <source>
        <dbReference type="ARBA" id="ARBA00023163"/>
    </source>
</evidence>
<dbReference type="CDD" id="cd14702">
    <property type="entry name" value="bZIP_plant_GBF1"/>
    <property type="match status" value="1"/>
</dbReference>
<protein>
    <submittedName>
        <fullName evidence="9">Putative basic-leucine zipper domain-containing protein</fullName>
    </submittedName>
</protein>
<evidence type="ECO:0000256" key="2">
    <source>
        <dbReference type="ARBA" id="ARBA00007163"/>
    </source>
</evidence>
<dbReference type="Pfam" id="PF00170">
    <property type="entry name" value="bZIP_1"/>
    <property type="match status" value="1"/>
</dbReference>
<keyword evidence="5" id="KW-0804">Transcription</keyword>
<accession>A0A251V9R6</accession>
<keyword evidence="6" id="KW-0539">Nucleus</keyword>
<dbReference type="InterPro" id="IPR045314">
    <property type="entry name" value="bZIP_plant_GBF1"/>
</dbReference>
<proteinExistence type="inferred from homology"/>